<keyword evidence="1" id="KW-0732">Signal</keyword>
<dbReference type="InterPro" id="IPR000073">
    <property type="entry name" value="AB_hydrolase_1"/>
</dbReference>
<keyword evidence="3" id="KW-0378">Hydrolase</keyword>
<dbReference type="GO" id="GO:0016020">
    <property type="term" value="C:membrane"/>
    <property type="evidence" value="ECO:0007669"/>
    <property type="project" value="TreeGrafter"/>
</dbReference>
<evidence type="ECO:0000313" key="3">
    <source>
        <dbReference type="EMBL" id="KRS13639.1"/>
    </source>
</evidence>
<accession>A0A0T5NXI1</accession>
<dbReference type="PANTHER" id="PTHR43798:SF33">
    <property type="entry name" value="HYDROLASE, PUTATIVE (AFU_ORTHOLOGUE AFUA_2G14860)-RELATED"/>
    <property type="match status" value="1"/>
</dbReference>
<dbReference type="Gene3D" id="3.40.50.1820">
    <property type="entry name" value="alpha/beta hydrolase"/>
    <property type="match status" value="1"/>
</dbReference>
<dbReference type="PATRIC" id="fig|1641875.4.peg.3526"/>
<organism evidence="3 4">
    <name type="scientific">Roseovarius atlanticus</name>
    <dbReference type="NCBI Taxonomy" id="1641875"/>
    <lineage>
        <taxon>Bacteria</taxon>
        <taxon>Pseudomonadati</taxon>
        <taxon>Pseudomonadota</taxon>
        <taxon>Alphaproteobacteria</taxon>
        <taxon>Rhodobacterales</taxon>
        <taxon>Roseobacteraceae</taxon>
        <taxon>Roseovarius</taxon>
    </lineage>
</organism>
<dbReference type="Proteomes" id="UP000051295">
    <property type="component" value="Unassembled WGS sequence"/>
</dbReference>
<gene>
    <name evidence="3" type="ORF">XM53_06095</name>
</gene>
<feature type="domain" description="AB hydrolase-1" evidence="2">
    <location>
        <begin position="60"/>
        <end position="292"/>
    </location>
</feature>
<dbReference type="GO" id="GO:0016787">
    <property type="term" value="F:hydrolase activity"/>
    <property type="evidence" value="ECO:0007669"/>
    <property type="project" value="UniProtKB-KW"/>
</dbReference>
<protein>
    <submittedName>
        <fullName evidence="3">Alpha/beta hydrolase</fullName>
    </submittedName>
</protein>
<dbReference type="PANTHER" id="PTHR43798">
    <property type="entry name" value="MONOACYLGLYCEROL LIPASE"/>
    <property type="match status" value="1"/>
</dbReference>
<reference evidence="3 4" key="1">
    <citation type="submission" date="2015-04" db="EMBL/GenBank/DDBJ databases">
        <title>The draft genome sequence of Roseovarius sp.R12b.</title>
        <authorList>
            <person name="Li G."/>
            <person name="Lai Q."/>
            <person name="Shao Z."/>
            <person name="Yan P."/>
        </authorList>
    </citation>
    <scope>NUCLEOTIDE SEQUENCE [LARGE SCALE GENOMIC DNA]</scope>
    <source>
        <strain evidence="3 4">R12B</strain>
    </source>
</reference>
<dbReference type="InterPro" id="IPR029058">
    <property type="entry name" value="AB_hydrolase_fold"/>
</dbReference>
<dbReference type="Pfam" id="PF00561">
    <property type="entry name" value="Abhydrolase_1"/>
    <property type="match status" value="1"/>
</dbReference>
<evidence type="ECO:0000259" key="2">
    <source>
        <dbReference type="Pfam" id="PF00561"/>
    </source>
</evidence>
<dbReference type="STRING" id="1641875.XM53_06095"/>
<dbReference type="AlphaFoldDB" id="A0A0T5NXI1"/>
<evidence type="ECO:0000313" key="4">
    <source>
        <dbReference type="Proteomes" id="UP000051295"/>
    </source>
</evidence>
<comment type="caution">
    <text evidence="3">The sequence shown here is derived from an EMBL/GenBank/DDBJ whole genome shotgun (WGS) entry which is preliminary data.</text>
</comment>
<dbReference type="SUPFAM" id="SSF53474">
    <property type="entry name" value="alpha/beta-Hydrolases"/>
    <property type="match status" value="1"/>
</dbReference>
<dbReference type="OrthoDB" id="7267294at2"/>
<evidence type="ECO:0000256" key="1">
    <source>
        <dbReference type="SAM" id="SignalP"/>
    </source>
</evidence>
<name>A0A0T5NXI1_9RHOB</name>
<proteinExistence type="predicted"/>
<dbReference type="InterPro" id="IPR050266">
    <property type="entry name" value="AB_hydrolase_sf"/>
</dbReference>
<sequence>MGWAFLAAVTALVAAPFLTEACRPRVTDKQRAAATGQVADLPNGPTWFQWRGPKDGPVAVCVHGLTTPSFVWGPLADHLAGMGFRVLTYDLYGRGLSARPKGEQNSAFFNAQLAALLDHQGIRGQITLLGYSMGGAIATGFAAAHPDRVHQLCLIAPAGLGHDLGPVAQMAINHPSIGKWMMLGFYPRSLRRGLASERSLPSAIPDMVDLQIAESRKRGFAPAVLSSLRGIMDEDLALAHRAIHNAGIPTLAIWGETDDVIPLAGRERLTELNPEAHNVVIPGAGHPLAYTHVTEVAQALDTLHVTKDAAP</sequence>
<feature type="chain" id="PRO_5006664029" evidence="1">
    <location>
        <begin position="22"/>
        <end position="311"/>
    </location>
</feature>
<dbReference type="PRINTS" id="PR00111">
    <property type="entry name" value="ABHYDROLASE"/>
</dbReference>
<keyword evidence="4" id="KW-1185">Reference proteome</keyword>
<feature type="signal peptide" evidence="1">
    <location>
        <begin position="1"/>
        <end position="21"/>
    </location>
</feature>
<dbReference type="EMBL" id="LAXJ01000004">
    <property type="protein sequence ID" value="KRS13639.1"/>
    <property type="molecule type" value="Genomic_DNA"/>
</dbReference>